<proteinExistence type="predicted"/>
<sequence length="216" mass="24901">MTATEKHINCFPKDVQEILRRIRTIFLEEVPDATKIIMVVGLFIFTSCQKTEAVKEQNTEPTRTEESLPPVQKPTTYKQFSGAWFDIEYPSNFKAENSQKSSTNSEGFDSAVFTSPDGKVQFYVFSPQWSGNPLDIKVTSCEKIIETSQQKENDIFVKRWTVAADDGTYFRSYEETAETLSNINKVFGIKYASKADLEKYREEYLHFKKSLKQYAD</sequence>
<reference evidence="1 2" key="1">
    <citation type="submission" date="2022-03" db="EMBL/GenBank/DDBJ databases">
        <title>Chryseobacterium sp. isolated from particulate matters in swine house.</title>
        <authorList>
            <person name="Won M."/>
            <person name="Kim S.-J."/>
            <person name="Kwon S.-W."/>
        </authorList>
    </citation>
    <scope>NUCLEOTIDE SEQUENCE [LARGE SCALE GENOMIC DNA]</scope>
    <source>
        <strain evidence="1 2">SC2-2</strain>
    </source>
</reference>
<accession>A0ABY4BT10</accession>
<evidence type="ECO:0000313" key="2">
    <source>
        <dbReference type="Proteomes" id="UP000831460"/>
    </source>
</evidence>
<evidence type="ECO:0008006" key="3">
    <source>
        <dbReference type="Google" id="ProtNLM"/>
    </source>
</evidence>
<organism evidence="1 2">
    <name type="scientific">Chryseobacterium suipulveris</name>
    <dbReference type="NCBI Taxonomy" id="2929800"/>
    <lineage>
        <taxon>Bacteria</taxon>
        <taxon>Pseudomonadati</taxon>
        <taxon>Bacteroidota</taxon>
        <taxon>Flavobacteriia</taxon>
        <taxon>Flavobacteriales</taxon>
        <taxon>Weeksellaceae</taxon>
        <taxon>Chryseobacterium group</taxon>
        <taxon>Chryseobacterium</taxon>
    </lineage>
</organism>
<dbReference type="EMBL" id="CP094532">
    <property type="protein sequence ID" value="UOE42327.1"/>
    <property type="molecule type" value="Genomic_DNA"/>
</dbReference>
<gene>
    <name evidence="1" type="ORF">MTP09_06745</name>
</gene>
<evidence type="ECO:0000313" key="1">
    <source>
        <dbReference type="EMBL" id="UOE42327.1"/>
    </source>
</evidence>
<protein>
    <recommendedName>
        <fullName evidence="3">Lipocalin-like domain-containing protein</fullName>
    </recommendedName>
</protein>
<name>A0ABY4BT10_9FLAO</name>
<dbReference type="RefSeq" id="WP_243551384.1">
    <property type="nucleotide sequence ID" value="NZ_CP094532.1"/>
</dbReference>
<keyword evidence="2" id="KW-1185">Reference proteome</keyword>
<dbReference type="Proteomes" id="UP000831460">
    <property type="component" value="Chromosome"/>
</dbReference>